<dbReference type="EMBL" id="UOFO01000036">
    <property type="protein sequence ID" value="VAW84227.1"/>
    <property type="molecule type" value="Genomic_DNA"/>
</dbReference>
<evidence type="ECO:0000256" key="3">
    <source>
        <dbReference type="ARBA" id="ARBA00022692"/>
    </source>
</evidence>
<gene>
    <name evidence="7" type="ORF">MNBD_GAMMA16-1494</name>
</gene>
<dbReference type="GO" id="GO:0022857">
    <property type="term" value="F:transmembrane transporter activity"/>
    <property type="evidence" value="ECO:0007669"/>
    <property type="project" value="InterPro"/>
</dbReference>
<dbReference type="InterPro" id="IPR003400">
    <property type="entry name" value="ExbD"/>
</dbReference>
<evidence type="ECO:0000256" key="5">
    <source>
        <dbReference type="ARBA" id="ARBA00023136"/>
    </source>
</evidence>
<protein>
    <recommendedName>
        <fullName evidence="8">Adventurous gliding motility protein S</fullName>
    </recommendedName>
</protein>
<name>A0A3B0Z9U0_9ZZZZ</name>
<dbReference type="GO" id="GO:0005886">
    <property type="term" value="C:plasma membrane"/>
    <property type="evidence" value="ECO:0007669"/>
    <property type="project" value="UniProtKB-SubCell"/>
</dbReference>
<evidence type="ECO:0008006" key="8">
    <source>
        <dbReference type="Google" id="ProtNLM"/>
    </source>
</evidence>
<feature type="transmembrane region" description="Helical" evidence="6">
    <location>
        <begin position="21"/>
        <end position="41"/>
    </location>
</feature>
<proteinExistence type="predicted"/>
<sequence length="171" mass="19177">MKLSRRAKRMERHHKRAKRIPGLNLVSLMDIFTILVFFLLVSSGEVEELPNSNAIKLPESIAMEKPRESLVIMVTNEEVIILGKTVASVFDILASEEDVIPEIKAALERVNESTIRRTTSTTEDNAIEREATIMGDRDIPYKVLKKIMASCTAANYNHISLAVVKKTNLEG</sequence>
<organism evidence="7">
    <name type="scientific">hydrothermal vent metagenome</name>
    <dbReference type="NCBI Taxonomy" id="652676"/>
    <lineage>
        <taxon>unclassified sequences</taxon>
        <taxon>metagenomes</taxon>
        <taxon>ecological metagenomes</taxon>
    </lineage>
</organism>
<dbReference type="AlphaFoldDB" id="A0A3B0Z9U0"/>
<keyword evidence="5 6" id="KW-0472">Membrane</keyword>
<evidence type="ECO:0000256" key="1">
    <source>
        <dbReference type="ARBA" id="ARBA00004162"/>
    </source>
</evidence>
<reference evidence="7" key="1">
    <citation type="submission" date="2018-06" db="EMBL/GenBank/DDBJ databases">
        <authorList>
            <person name="Zhirakovskaya E."/>
        </authorList>
    </citation>
    <scope>NUCLEOTIDE SEQUENCE</scope>
</reference>
<keyword evidence="2" id="KW-1003">Cell membrane</keyword>
<evidence type="ECO:0000256" key="2">
    <source>
        <dbReference type="ARBA" id="ARBA00022475"/>
    </source>
</evidence>
<keyword evidence="3 6" id="KW-0812">Transmembrane</keyword>
<evidence type="ECO:0000256" key="4">
    <source>
        <dbReference type="ARBA" id="ARBA00022989"/>
    </source>
</evidence>
<evidence type="ECO:0000256" key="6">
    <source>
        <dbReference type="SAM" id="Phobius"/>
    </source>
</evidence>
<dbReference type="Pfam" id="PF02472">
    <property type="entry name" value="ExbD"/>
    <property type="match status" value="1"/>
</dbReference>
<accession>A0A3B0Z9U0</accession>
<keyword evidence="4 6" id="KW-1133">Transmembrane helix</keyword>
<evidence type="ECO:0000313" key="7">
    <source>
        <dbReference type="EMBL" id="VAW84227.1"/>
    </source>
</evidence>
<comment type="subcellular location">
    <subcellularLocation>
        <location evidence="1">Cell membrane</location>
        <topology evidence="1">Single-pass membrane protein</topology>
    </subcellularLocation>
</comment>